<feature type="compositionally biased region" description="Basic residues" evidence="1">
    <location>
        <begin position="296"/>
        <end position="306"/>
    </location>
</feature>
<reference evidence="3 4" key="1">
    <citation type="submission" date="2019-06" db="EMBL/GenBank/DDBJ databases">
        <title>Sequencing the genomes of 1000 actinobacteria strains.</title>
        <authorList>
            <person name="Klenk H.-P."/>
        </authorList>
    </citation>
    <scope>NUCLEOTIDE SEQUENCE [LARGE SCALE GENOMIC DNA]</scope>
    <source>
        <strain evidence="3 4">DSM 19560</strain>
    </source>
</reference>
<gene>
    <name evidence="3" type="ORF">BKA23_1540</name>
</gene>
<keyword evidence="2" id="KW-1133">Transmembrane helix</keyword>
<feature type="compositionally biased region" description="Basic and acidic residues" evidence="1">
    <location>
        <begin position="87"/>
        <end position="122"/>
    </location>
</feature>
<evidence type="ECO:0000256" key="1">
    <source>
        <dbReference type="SAM" id="MobiDB-lite"/>
    </source>
</evidence>
<feature type="transmembrane region" description="Helical" evidence="2">
    <location>
        <begin position="6"/>
        <end position="26"/>
    </location>
</feature>
<evidence type="ECO:0000313" key="3">
    <source>
        <dbReference type="EMBL" id="TWE12724.1"/>
    </source>
</evidence>
<protein>
    <submittedName>
        <fullName evidence="3">Uncharacterized protein</fullName>
    </submittedName>
</protein>
<accession>A0A561EAT8</accession>
<name>A0A561EAT8_9MICO</name>
<dbReference type="RefSeq" id="WP_145226929.1">
    <property type="nucleotide sequence ID" value="NZ_VIVQ01000001.1"/>
</dbReference>
<keyword evidence="2" id="KW-0812">Transmembrane</keyword>
<dbReference type="Proteomes" id="UP000318297">
    <property type="component" value="Unassembled WGS sequence"/>
</dbReference>
<evidence type="ECO:0000256" key="2">
    <source>
        <dbReference type="SAM" id="Phobius"/>
    </source>
</evidence>
<feature type="compositionally biased region" description="Basic and acidic residues" evidence="1">
    <location>
        <begin position="209"/>
        <end position="222"/>
    </location>
</feature>
<organism evidence="3 4">
    <name type="scientific">Rudaeicoccus suwonensis</name>
    <dbReference type="NCBI Taxonomy" id="657409"/>
    <lineage>
        <taxon>Bacteria</taxon>
        <taxon>Bacillati</taxon>
        <taxon>Actinomycetota</taxon>
        <taxon>Actinomycetes</taxon>
        <taxon>Micrococcales</taxon>
        <taxon>Dermacoccaceae</taxon>
        <taxon>Rudaeicoccus</taxon>
    </lineage>
</organism>
<keyword evidence="4" id="KW-1185">Reference proteome</keyword>
<keyword evidence="2" id="KW-0472">Membrane</keyword>
<sequence>MDTSTWWIIIGIVVVVVVLAVIGVAMRKRSDNYRRTAAHDLRERAKAGEQTVATTQSQAQDAAAAAEQARIAAEQQRQQAEALAADAEQKRQTAEAVQRDHDETLRKADALDPDVPTDRDGNRVVGSGSGRGGDSVADPITGVPVEDAVREPVVAHHDDVATQHEAPTQNVAPQETASPAVAAPIAHDAHAHPDEVSEGAASGGGYRTGQDEGELRRDEGDAGARTSMDQGEFRRGLHEEGDARTGMDQGEFYREQMGVTAPVTGMDQGQFHRDEETADDEAPAADAPNGDESGHTRRSWRNRSQD</sequence>
<comment type="caution">
    <text evidence="3">The sequence shown here is derived from an EMBL/GenBank/DDBJ whole genome shotgun (WGS) entry which is preliminary data.</text>
</comment>
<feature type="compositionally biased region" description="Basic and acidic residues" evidence="1">
    <location>
        <begin position="231"/>
        <end position="245"/>
    </location>
</feature>
<feature type="region of interest" description="Disordered" evidence="1">
    <location>
        <begin position="81"/>
        <end position="141"/>
    </location>
</feature>
<proteinExistence type="predicted"/>
<dbReference type="AlphaFoldDB" id="A0A561EAT8"/>
<feature type="region of interest" description="Disordered" evidence="1">
    <location>
        <begin position="190"/>
        <end position="306"/>
    </location>
</feature>
<evidence type="ECO:0000313" key="4">
    <source>
        <dbReference type="Proteomes" id="UP000318297"/>
    </source>
</evidence>
<dbReference type="EMBL" id="VIVQ01000001">
    <property type="protein sequence ID" value="TWE12724.1"/>
    <property type="molecule type" value="Genomic_DNA"/>
</dbReference>